<keyword evidence="3" id="KW-0540">Nuclease</keyword>
<evidence type="ECO:0000256" key="6">
    <source>
        <dbReference type="ARBA" id="ARBA00022884"/>
    </source>
</evidence>
<protein>
    <recommendedName>
        <fullName evidence="10">Type II toxin-antitoxin system HicA family toxin</fullName>
    </recommendedName>
</protein>
<evidence type="ECO:0000256" key="1">
    <source>
        <dbReference type="ARBA" id="ARBA00006620"/>
    </source>
</evidence>
<keyword evidence="4" id="KW-0255">Endonuclease</keyword>
<comment type="caution">
    <text evidence="8">The sequence shown here is derived from an EMBL/GenBank/DDBJ whole genome shotgun (WGS) entry which is preliminary data.</text>
</comment>
<gene>
    <name evidence="8" type="ORF">CVV26_02525</name>
</gene>
<dbReference type="GO" id="GO:0003729">
    <property type="term" value="F:mRNA binding"/>
    <property type="evidence" value="ECO:0007669"/>
    <property type="project" value="InterPro"/>
</dbReference>
<keyword evidence="5" id="KW-0378">Hydrolase</keyword>
<evidence type="ECO:0008006" key="10">
    <source>
        <dbReference type="Google" id="ProtNLM"/>
    </source>
</evidence>
<dbReference type="Proteomes" id="UP000233414">
    <property type="component" value="Unassembled WGS sequence"/>
</dbReference>
<reference evidence="8 9" key="1">
    <citation type="journal article" date="2017" name="ISME J.">
        <title>Potential for microbial H2 and metal transformations associated with novel bacteria and archaea in deep terrestrial subsurface sediments.</title>
        <authorList>
            <person name="Hernsdorf A.W."/>
            <person name="Amano Y."/>
            <person name="Miyakawa K."/>
            <person name="Ise K."/>
            <person name="Suzuki Y."/>
            <person name="Anantharaman K."/>
            <person name="Probst A."/>
            <person name="Burstein D."/>
            <person name="Thomas B.C."/>
            <person name="Banfield J.F."/>
        </authorList>
    </citation>
    <scope>NUCLEOTIDE SEQUENCE [LARGE SCALE GENOMIC DNA]</scope>
    <source>
        <strain evidence="8">HGW-Kuenenbacteria-1</strain>
    </source>
</reference>
<dbReference type="GO" id="GO:0016787">
    <property type="term" value="F:hydrolase activity"/>
    <property type="evidence" value="ECO:0007669"/>
    <property type="project" value="UniProtKB-KW"/>
</dbReference>
<comment type="similarity">
    <text evidence="1">Belongs to the HicA mRNA interferase family.</text>
</comment>
<evidence type="ECO:0000313" key="8">
    <source>
        <dbReference type="EMBL" id="PKL72241.1"/>
    </source>
</evidence>
<keyword evidence="7" id="KW-0346">Stress response</keyword>
<dbReference type="SUPFAM" id="SSF54786">
    <property type="entry name" value="YcfA/nrd intein domain"/>
    <property type="match status" value="1"/>
</dbReference>
<keyword evidence="6" id="KW-0694">RNA-binding</keyword>
<dbReference type="InterPro" id="IPR012933">
    <property type="entry name" value="HicA_mRNA_interferase"/>
</dbReference>
<dbReference type="PANTHER" id="PTHR34873">
    <property type="entry name" value="SSR1766 PROTEIN"/>
    <property type="match status" value="1"/>
</dbReference>
<dbReference type="Gene3D" id="3.30.920.30">
    <property type="entry name" value="Hypothetical protein"/>
    <property type="match status" value="1"/>
</dbReference>
<evidence type="ECO:0000256" key="3">
    <source>
        <dbReference type="ARBA" id="ARBA00022722"/>
    </source>
</evidence>
<proteinExistence type="inferred from homology"/>
<dbReference type="GO" id="GO:0004519">
    <property type="term" value="F:endonuclease activity"/>
    <property type="evidence" value="ECO:0007669"/>
    <property type="project" value="UniProtKB-KW"/>
</dbReference>
<dbReference type="EMBL" id="PGYQ01000011">
    <property type="protein sequence ID" value="PKL72241.1"/>
    <property type="molecule type" value="Genomic_DNA"/>
</dbReference>
<organism evidence="8 9">
    <name type="scientific">Candidatus Kuenenbacteria bacterium HGW-Kuenenbacteria-1</name>
    <dbReference type="NCBI Taxonomy" id="2013812"/>
    <lineage>
        <taxon>Bacteria</taxon>
        <taxon>Candidatus Kueneniibacteriota</taxon>
    </lineage>
</organism>
<sequence>MRLPIIRPQKVIKVLKKIGFEKIRQTGSHLILANRATKKIIPIPVHNRDIKCGLLSSIIKQANLTIEEFIKLL</sequence>
<evidence type="ECO:0000256" key="7">
    <source>
        <dbReference type="ARBA" id="ARBA00023016"/>
    </source>
</evidence>
<dbReference type="AlphaFoldDB" id="A0A2N1UN65"/>
<dbReference type="PANTHER" id="PTHR34873:SF3">
    <property type="entry name" value="ADDICTION MODULE TOXIN, HICA FAMILY"/>
    <property type="match status" value="1"/>
</dbReference>
<keyword evidence="2" id="KW-1277">Toxin-antitoxin system</keyword>
<dbReference type="InterPro" id="IPR038570">
    <property type="entry name" value="HicA_sf"/>
</dbReference>
<evidence type="ECO:0000256" key="5">
    <source>
        <dbReference type="ARBA" id="ARBA00022801"/>
    </source>
</evidence>
<evidence type="ECO:0000256" key="2">
    <source>
        <dbReference type="ARBA" id="ARBA00022649"/>
    </source>
</evidence>
<dbReference type="Pfam" id="PF07927">
    <property type="entry name" value="HicA_toxin"/>
    <property type="match status" value="1"/>
</dbReference>
<accession>A0A2N1UN65</accession>
<evidence type="ECO:0000313" key="9">
    <source>
        <dbReference type="Proteomes" id="UP000233414"/>
    </source>
</evidence>
<evidence type="ECO:0000256" key="4">
    <source>
        <dbReference type="ARBA" id="ARBA00022759"/>
    </source>
</evidence>
<name>A0A2N1UN65_9BACT</name>